<sequence length="196" mass="21971">MKNLKRTFILSIFILVLSLAVRAQTGLKNGDVAPNFIAKDSEGKSINLKQLLKQNKAVVLFFYRGQWCPYCNKHIKDLQDSLQSLNAKGAYVVGVTPETNESISKTKEKTKASFSLVSDRGYKIMKDYRVDFVMEETLASKYKTYGIDVAKNNGATDAVLPVPATYIIGKDGKIKFVQFDTDYKKRASIKQILAIL</sequence>
<evidence type="ECO:0000313" key="14">
    <source>
        <dbReference type="EMBL" id="PWS29886.1"/>
    </source>
</evidence>
<reference evidence="15" key="1">
    <citation type="submission" date="2018-05" db="EMBL/GenBank/DDBJ databases">
        <title>Pedobacter paludis sp. nov., isolated from wetland soil.</title>
        <authorList>
            <person name="Zhang Y."/>
        </authorList>
    </citation>
    <scope>NUCLEOTIDE SEQUENCE [LARGE SCALE GENOMIC DNA]</scope>
    <source>
        <strain evidence="15">R-8</strain>
    </source>
</reference>
<dbReference type="EMBL" id="QGNY01000009">
    <property type="protein sequence ID" value="PWS29886.1"/>
    <property type="molecule type" value="Genomic_DNA"/>
</dbReference>
<evidence type="ECO:0000256" key="4">
    <source>
        <dbReference type="ARBA" id="ARBA00022862"/>
    </source>
</evidence>
<feature type="chain" id="PRO_5016441792" description="thioredoxin-dependent peroxiredoxin" evidence="12">
    <location>
        <begin position="24"/>
        <end position="196"/>
    </location>
</feature>
<dbReference type="InterPro" id="IPR000866">
    <property type="entry name" value="AhpC/TSA"/>
</dbReference>
<dbReference type="Gene3D" id="3.40.30.10">
    <property type="entry name" value="Glutaredoxin"/>
    <property type="match status" value="1"/>
</dbReference>
<dbReference type="PANTHER" id="PTHR42801:SF7">
    <property type="entry name" value="SLL1159 PROTEIN"/>
    <property type="match status" value="1"/>
</dbReference>
<dbReference type="EC" id="1.11.1.24" evidence="2"/>
<accession>A0A317EXE8</accession>
<name>A0A317EXE8_9SPHI</name>
<dbReference type="CDD" id="cd02970">
    <property type="entry name" value="PRX_like2"/>
    <property type="match status" value="1"/>
</dbReference>
<evidence type="ECO:0000256" key="3">
    <source>
        <dbReference type="ARBA" id="ARBA00022559"/>
    </source>
</evidence>
<feature type="domain" description="Thioredoxin" evidence="13">
    <location>
        <begin position="27"/>
        <end position="196"/>
    </location>
</feature>
<keyword evidence="4" id="KW-0049">Antioxidant</keyword>
<keyword evidence="6" id="KW-1015">Disulfide bond</keyword>
<dbReference type="Pfam" id="PF00578">
    <property type="entry name" value="AhpC-TSA"/>
    <property type="match status" value="1"/>
</dbReference>
<comment type="function">
    <text evidence="1">Thiol-specific peroxidase that catalyzes the reduction of hydrogen peroxide and organic hydroperoxides to water and alcohols, respectively. Plays a role in cell protection against oxidative stress by detoxifying peroxides and as sensor of hydrogen peroxide-mediated signaling events.</text>
</comment>
<keyword evidence="5" id="KW-0560">Oxidoreductase</keyword>
<gene>
    <name evidence="14" type="ORF">DF947_20065</name>
</gene>
<evidence type="ECO:0000256" key="2">
    <source>
        <dbReference type="ARBA" id="ARBA00013017"/>
    </source>
</evidence>
<dbReference type="Proteomes" id="UP000245391">
    <property type="component" value="Unassembled WGS sequence"/>
</dbReference>
<evidence type="ECO:0000256" key="11">
    <source>
        <dbReference type="ARBA" id="ARBA00049091"/>
    </source>
</evidence>
<dbReference type="GO" id="GO:0008379">
    <property type="term" value="F:thioredoxin peroxidase activity"/>
    <property type="evidence" value="ECO:0007669"/>
    <property type="project" value="TreeGrafter"/>
</dbReference>
<dbReference type="InterPro" id="IPR036249">
    <property type="entry name" value="Thioredoxin-like_sf"/>
</dbReference>
<comment type="catalytic activity">
    <reaction evidence="11">
        <text>a hydroperoxide + [thioredoxin]-dithiol = an alcohol + [thioredoxin]-disulfide + H2O</text>
        <dbReference type="Rhea" id="RHEA:62620"/>
        <dbReference type="Rhea" id="RHEA-COMP:10698"/>
        <dbReference type="Rhea" id="RHEA-COMP:10700"/>
        <dbReference type="ChEBI" id="CHEBI:15377"/>
        <dbReference type="ChEBI" id="CHEBI:29950"/>
        <dbReference type="ChEBI" id="CHEBI:30879"/>
        <dbReference type="ChEBI" id="CHEBI:35924"/>
        <dbReference type="ChEBI" id="CHEBI:50058"/>
        <dbReference type="EC" id="1.11.1.24"/>
    </reaction>
</comment>
<comment type="caution">
    <text evidence="14">The sequence shown here is derived from an EMBL/GenBank/DDBJ whole genome shotgun (WGS) entry which is preliminary data.</text>
</comment>
<keyword evidence="15" id="KW-1185">Reference proteome</keyword>
<dbReference type="AlphaFoldDB" id="A0A317EXE8"/>
<dbReference type="GO" id="GO:0005737">
    <property type="term" value="C:cytoplasm"/>
    <property type="evidence" value="ECO:0007669"/>
    <property type="project" value="TreeGrafter"/>
</dbReference>
<evidence type="ECO:0000256" key="6">
    <source>
        <dbReference type="ARBA" id="ARBA00023157"/>
    </source>
</evidence>
<dbReference type="OrthoDB" id="9809746at2"/>
<evidence type="ECO:0000256" key="8">
    <source>
        <dbReference type="ARBA" id="ARBA00032824"/>
    </source>
</evidence>
<feature type="signal peptide" evidence="12">
    <location>
        <begin position="1"/>
        <end position="23"/>
    </location>
</feature>
<comment type="similarity">
    <text evidence="9">Belongs to the peroxiredoxin family. BCP/PrxQ subfamily.</text>
</comment>
<keyword evidence="12" id="KW-0732">Signal</keyword>
<keyword evidence="3" id="KW-0575">Peroxidase</keyword>
<dbReference type="GO" id="GO:0045454">
    <property type="term" value="P:cell redox homeostasis"/>
    <property type="evidence" value="ECO:0007669"/>
    <property type="project" value="TreeGrafter"/>
</dbReference>
<evidence type="ECO:0000256" key="10">
    <source>
        <dbReference type="ARBA" id="ARBA00042639"/>
    </source>
</evidence>
<evidence type="ECO:0000256" key="5">
    <source>
        <dbReference type="ARBA" id="ARBA00023002"/>
    </source>
</evidence>
<dbReference type="GO" id="GO:0034599">
    <property type="term" value="P:cellular response to oxidative stress"/>
    <property type="evidence" value="ECO:0007669"/>
    <property type="project" value="TreeGrafter"/>
</dbReference>
<protein>
    <recommendedName>
        <fullName evidence="2">thioredoxin-dependent peroxiredoxin</fullName>
        <ecNumber evidence="2">1.11.1.24</ecNumber>
    </recommendedName>
    <alternativeName>
        <fullName evidence="8">Thioredoxin peroxidase</fullName>
    </alternativeName>
    <alternativeName>
        <fullName evidence="10">Thioredoxin-dependent peroxiredoxin Bcp</fullName>
    </alternativeName>
</protein>
<organism evidence="14 15">
    <name type="scientific">Pedobacter paludis</name>
    <dbReference type="NCBI Taxonomy" id="2203212"/>
    <lineage>
        <taxon>Bacteria</taxon>
        <taxon>Pseudomonadati</taxon>
        <taxon>Bacteroidota</taxon>
        <taxon>Sphingobacteriia</taxon>
        <taxon>Sphingobacteriales</taxon>
        <taxon>Sphingobacteriaceae</taxon>
        <taxon>Pedobacter</taxon>
    </lineage>
</organism>
<dbReference type="InterPro" id="IPR050924">
    <property type="entry name" value="Peroxiredoxin_BCP/PrxQ"/>
</dbReference>
<evidence type="ECO:0000256" key="7">
    <source>
        <dbReference type="ARBA" id="ARBA00023284"/>
    </source>
</evidence>
<dbReference type="InterPro" id="IPR013766">
    <property type="entry name" value="Thioredoxin_domain"/>
</dbReference>
<evidence type="ECO:0000313" key="15">
    <source>
        <dbReference type="Proteomes" id="UP000245391"/>
    </source>
</evidence>
<evidence type="ECO:0000259" key="13">
    <source>
        <dbReference type="PROSITE" id="PS51352"/>
    </source>
</evidence>
<dbReference type="SUPFAM" id="SSF52833">
    <property type="entry name" value="Thioredoxin-like"/>
    <property type="match status" value="1"/>
</dbReference>
<evidence type="ECO:0000256" key="9">
    <source>
        <dbReference type="ARBA" id="ARBA00038489"/>
    </source>
</evidence>
<dbReference type="RefSeq" id="WP_109932333.1">
    <property type="nucleotide sequence ID" value="NZ_QGNY01000009.1"/>
</dbReference>
<dbReference type="PANTHER" id="PTHR42801">
    <property type="entry name" value="THIOREDOXIN-DEPENDENT PEROXIDE REDUCTASE"/>
    <property type="match status" value="1"/>
</dbReference>
<keyword evidence="7" id="KW-0676">Redox-active center</keyword>
<evidence type="ECO:0000256" key="1">
    <source>
        <dbReference type="ARBA" id="ARBA00003330"/>
    </source>
</evidence>
<dbReference type="PROSITE" id="PS51352">
    <property type="entry name" value="THIOREDOXIN_2"/>
    <property type="match status" value="1"/>
</dbReference>
<proteinExistence type="inferred from homology"/>
<evidence type="ECO:0000256" key="12">
    <source>
        <dbReference type="SAM" id="SignalP"/>
    </source>
</evidence>